<dbReference type="AlphaFoldDB" id="A0A2J8MKR7"/>
<gene>
    <name evidence="1" type="ORF">CK820_G0020156</name>
</gene>
<organism evidence="1 2">
    <name type="scientific">Pan troglodytes</name>
    <name type="common">Chimpanzee</name>
    <dbReference type="NCBI Taxonomy" id="9598"/>
    <lineage>
        <taxon>Eukaryota</taxon>
        <taxon>Metazoa</taxon>
        <taxon>Chordata</taxon>
        <taxon>Craniata</taxon>
        <taxon>Vertebrata</taxon>
        <taxon>Euteleostomi</taxon>
        <taxon>Mammalia</taxon>
        <taxon>Eutheria</taxon>
        <taxon>Euarchontoglires</taxon>
        <taxon>Primates</taxon>
        <taxon>Haplorrhini</taxon>
        <taxon>Catarrhini</taxon>
        <taxon>Hominidae</taxon>
        <taxon>Pan</taxon>
    </lineage>
</organism>
<comment type="caution">
    <text evidence="1">The sequence shown here is derived from an EMBL/GenBank/DDBJ whole genome shotgun (WGS) entry which is preliminary data.</text>
</comment>
<evidence type="ECO:0000313" key="1">
    <source>
        <dbReference type="EMBL" id="PNI60108.1"/>
    </source>
</evidence>
<sequence>QLARMLVEYTQNQKDVLSEKEKKLEGVMIDFGL</sequence>
<proteinExistence type="predicted"/>
<dbReference type="EMBL" id="NBAG03000253">
    <property type="protein sequence ID" value="PNI60108.1"/>
    <property type="molecule type" value="Genomic_DNA"/>
</dbReference>
<accession>A0A2J8MKR7</accession>
<protein>
    <submittedName>
        <fullName evidence="1">RPRD1B isoform 8</fullName>
    </submittedName>
</protein>
<reference evidence="1 2" key="1">
    <citation type="submission" date="2017-12" db="EMBL/GenBank/DDBJ databases">
        <title>High-resolution comparative analysis of great ape genomes.</title>
        <authorList>
            <person name="Pollen A."/>
            <person name="Hastie A."/>
            <person name="Hormozdiari F."/>
            <person name="Dougherty M."/>
            <person name="Liu R."/>
            <person name="Chaisson M."/>
            <person name="Hoppe E."/>
            <person name="Hill C."/>
            <person name="Pang A."/>
            <person name="Hillier L."/>
            <person name="Baker C."/>
            <person name="Armstrong J."/>
            <person name="Shendure J."/>
            <person name="Paten B."/>
            <person name="Wilson R."/>
            <person name="Chao H."/>
            <person name="Schneider V."/>
            <person name="Ventura M."/>
            <person name="Kronenberg Z."/>
            <person name="Murali S."/>
            <person name="Gordon D."/>
            <person name="Cantsilieris S."/>
            <person name="Munson K."/>
            <person name="Nelson B."/>
            <person name="Raja A."/>
            <person name="Underwood J."/>
            <person name="Diekhans M."/>
            <person name="Fiddes I."/>
            <person name="Haussler D."/>
            <person name="Eichler E."/>
        </authorList>
    </citation>
    <scope>NUCLEOTIDE SEQUENCE [LARGE SCALE GENOMIC DNA]</scope>
    <source>
        <strain evidence="1">Yerkes chimp pedigree #C0471</strain>
    </source>
</reference>
<feature type="non-terminal residue" evidence="1">
    <location>
        <position position="1"/>
    </location>
</feature>
<dbReference type="Proteomes" id="UP000236370">
    <property type="component" value="Unassembled WGS sequence"/>
</dbReference>
<evidence type="ECO:0000313" key="2">
    <source>
        <dbReference type="Proteomes" id="UP000236370"/>
    </source>
</evidence>
<name>A0A2J8MKR7_PANTR</name>